<dbReference type="EMBL" id="JXJN01013809">
    <property type="status" value="NOT_ANNOTATED_CDS"/>
    <property type="molecule type" value="Genomic_DNA"/>
</dbReference>
<dbReference type="AlphaFoldDB" id="A0A1B0BG88"/>
<dbReference type="VEuPathDB" id="VectorBase:GPPI029046"/>
<reference evidence="2" key="2">
    <citation type="submission" date="2020-05" db="UniProtKB">
        <authorList>
            <consortium name="EnsemblMetazoa"/>
        </authorList>
    </citation>
    <scope>IDENTIFICATION</scope>
    <source>
        <strain evidence="2">IAEA</strain>
    </source>
</reference>
<reference evidence="3" key="1">
    <citation type="submission" date="2015-01" db="EMBL/GenBank/DDBJ databases">
        <authorList>
            <person name="Aksoy S."/>
            <person name="Warren W."/>
            <person name="Wilson R.K."/>
        </authorList>
    </citation>
    <scope>NUCLEOTIDE SEQUENCE [LARGE SCALE GENOMIC DNA]</scope>
    <source>
        <strain evidence="3">IAEA</strain>
    </source>
</reference>
<dbReference type="EMBL" id="JXJN01013811">
    <property type="status" value="NOT_ANNOTATED_CDS"/>
    <property type="molecule type" value="Genomic_DNA"/>
</dbReference>
<accession>A0A1B0BG88</accession>
<dbReference type="Proteomes" id="UP000092460">
    <property type="component" value="Unassembled WGS sequence"/>
</dbReference>
<name>A0A1B0BG88_9MUSC</name>
<feature type="coiled-coil region" evidence="1">
    <location>
        <begin position="55"/>
        <end position="95"/>
    </location>
</feature>
<sequence>MAGKKRVRVSPGILHREFQRRTGHAISTFTLGLPAAPLNASRFGYVWQSELAALRISKDRQIEELRAELAAMRRRQCQEEEVQVAESDFKETLKEVVSKLSAYDKIVRISFDEVSTNKQLIHSRDEEKMTGCGRSSKGKMVEQGSFLVFSAQSLLKPFNVMLSATPCTDHTSDASNQAGRGDLTRCPTCDRDASNKERTKQFFNGVHKFKKADGSTKPILLLYDYPHLLLYDYPHLLQAIKRKLRDDKTISSQHQNHYFDIEIVVIIPSQLLVLSAKDIGDKRDGIKKLIISVVGFAKVTATATATSAFA</sequence>
<proteinExistence type="predicted"/>
<evidence type="ECO:0000256" key="1">
    <source>
        <dbReference type="SAM" id="Coils"/>
    </source>
</evidence>
<evidence type="ECO:0000313" key="3">
    <source>
        <dbReference type="Proteomes" id="UP000092460"/>
    </source>
</evidence>
<keyword evidence="1" id="KW-0175">Coiled coil</keyword>
<keyword evidence="3" id="KW-1185">Reference proteome</keyword>
<protein>
    <submittedName>
        <fullName evidence="2">Uncharacterized protein</fullName>
    </submittedName>
</protein>
<dbReference type="EnsemblMetazoa" id="GPPI029046-RA">
    <property type="protein sequence ID" value="GPPI029046-PA"/>
    <property type="gene ID" value="GPPI029046"/>
</dbReference>
<organism evidence="2 3">
    <name type="scientific">Glossina palpalis gambiensis</name>
    <dbReference type="NCBI Taxonomy" id="67801"/>
    <lineage>
        <taxon>Eukaryota</taxon>
        <taxon>Metazoa</taxon>
        <taxon>Ecdysozoa</taxon>
        <taxon>Arthropoda</taxon>
        <taxon>Hexapoda</taxon>
        <taxon>Insecta</taxon>
        <taxon>Pterygota</taxon>
        <taxon>Neoptera</taxon>
        <taxon>Endopterygota</taxon>
        <taxon>Diptera</taxon>
        <taxon>Brachycera</taxon>
        <taxon>Muscomorpha</taxon>
        <taxon>Hippoboscoidea</taxon>
        <taxon>Glossinidae</taxon>
        <taxon>Glossina</taxon>
    </lineage>
</organism>
<evidence type="ECO:0000313" key="2">
    <source>
        <dbReference type="EnsemblMetazoa" id="GPPI029046-PA"/>
    </source>
</evidence>
<dbReference type="EMBL" id="JXJN01013810">
    <property type="status" value="NOT_ANNOTATED_CDS"/>
    <property type="molecule type" value="Genomic_DNA"/>
</dbReference>